<dbReference type="RefSeq" id="WP_214154253.1">
    <property type="nucleotide sequence ID" value="NZ_JAHBAY010000001.1"/>
</dbReference>
<comment type="caution">
    <text evidence="2">The sequence shown here is derived from an EMBL/GenBank/DDBJ whole genome shotgun (WGS) entry which is preliminary data.</text>
</comment>
<dbReference type="EMBL" id="JAHBAY010000001">
    <property type="protein sequence ID" value="MBT0767992.1"/>
    <property type="molecule type" value="Genomic_DNA"/>
</dbReference>
<evidence type="ECO:0000313" key="2">
    <source>
        <dbReference type="EMBL" id="MBT0767992.1"/>
    </source>
</evidence>
<dbReference type="Proteomes" id="UP001197247">
    <property type="component" value="Unassembled WGS sequence"/>
</dbReference>
<dbReference type="InterPro" id="IPR032716">
    <property type="entry name" value="ACC_epsilon"/>
</dbReference>
<feature type="compositionally biased region" description="Gly residues" evidence="1">
    <location>
        <begin position="42"/>
        <end position="54"/>
    </location>
</feature>
<proteinExistence type="predicted"/>
<dbReference type="Pfam" id="PF13822">
    <property type="entry name" value="ACC_epsilon"/>
    <property type="match status" value="1"/>
</dbReference>
<evidence type="ECO:0000256" key="1">
    <source>
        <dbReference type="SAM" id="MobiDB-lite"/>
    </source>
</evidence>
<organism evidence="2 3">
    <name type="scientific">Kineosporia corallincola</name>
    <dbReference type="NCBI Taxonomy" id="2835133"/>
    <lineage>
        <taxon>Bacteria</taxon>
        <taxon>Bacillati</taxon>
        <taxon>Actinomycetota</taxon>
        <taxon>Actinomycetes</taxon>
        <taxon>Kineosporiales</taxon>
        <taxon>Kineosporiaceae</taxon>
        <taxon>Kineosporia</taxon>
    </lineage>
</organism>
<reference evidence="2 3" key="1">
    <citation type="submission" date="2021-05" db="EMBL/GenBank/DDBJ databases">
        <title>Kineosporia and Streptomyces sp. nov. two new marine actinobacteria isolated from Coral.</title>
        <authorList>
            <person name="Buangrab K."/>
            <person name="Sutthacheep M."/>
            <person name="Yeemin T."/>
            <person name="Harunari E."/>
            <person name="Igarashi Y."/>
            <person name="Kanchanasin P."/>
            <person name="Tanasupawat S."/>
            <person name="Phongsopitanun W."/>
        </authorList>
    </citation>
    <scope>NUCLEOTIDE SEQUENCE [LARGE SCALE GENOMIC DNA]</scope>
    <source>
        <strain evidence="2 3">J2-2</strain>
    </source>
</reference>
<sequence length="94" mass="9189">MLEDDAAGPVLRVVRGNPTPEELAALLAVMTAVRAAGSADPGSGGPGSGSGGPGSRQVGSSGVGSGSAWNDRAALVRRPVAHGAGVWRASGWSR</sequence>
<feature type="region of interest" description="Disordered" evidence="1">
    <location>
        <begin position="36"/>
        <end position="68"/>
    </location>
</feature>
<keyword evidence="3" id="KW-1185">Reference proteome</keyword>
<gene>
    <name evidence="2" type="ORF">KIH74_03595</name>
</gene>
<evidence type="ECO:0000313" key="3">
    <source>
        <dbReference type="Proteomes" id="UP001197247"/>
    </source>
</evidence>
<accession>A0ABS5TA98</accession>
<protein>
    <submittedName>
        <fullName evidence="2">Acyl-CoA carboxylase subunit epsilon</fullName>
    </submittedName>
</protein>
<name>A0ABS5TA98_9ACTN</name>